<evidence type="ECO:0000259" key="2">
    <source>
        <dbReference type="Pfam" id="PF14534"/>
    </source>
</evidence>
<feature type="domain" description="DUF4440" evidence="2">
    <location>
        <begin position="43"/>
        <end position="149"/>
    </location>
</feature>
<dbReference type="CDD" id="cd00531">
    <property type="entry name" value="NTF2_like"/>
    <property type="match status" value="1"/>
</dbReference>
<dbReference type="InterPro" id="IPR027843">
    <property type="entry name" value="DUF4440"/>
</dbReference>
<sequence length="168" mass="18743">MKKYQLSCALLIASLPAATPVAANHAAAEAMAADTRLIIDWGTAWKRHFEAGDTEKLRDMYEPDAVLMANGAPPKTGVDDILEFLGRNKKAGNQVTIDFANEDITIDGKYGYLTARYWMTITPPGARPINVMGRSFLVYKKGDDGRWRLWRDMDNQAPDVRAEDRPGR</sequence>
<gene>
    <name evidence="3" type="ORF">SAMN02745824_0284</name>
</gene>
<dbReference type="RefSeq" id="WP_074203380.1">
    <property type="nucleotide sequence ID" value="NZ_FSQW01000001.1"/>
</dbReference>
<feature type="signal peptide" evidence="1">
    <location>
        <begin position="1"/>
        <end position="23"/>
    </location>
</feature>
<organism evidence="3 4">
    <name type="scientific">Parasphingorhabdus marina DSM 22363</name>
    <dbReference type="NCBI Taxonomy" id="1123272"/>
    <lineage>
        <taxon>Bacteria</taxon>
        <taxon>Pseudomonadati</taxon>
        <taxon>Pseudomonadota</taxon>
        <taxon>Alphaproteobacteria</taxon>
        <taxon>Sphingomonadales</taxon>
        <taxon>Sphingomonadaceae</taxon>
        <taxon>Parasphingorhabdus</taxon>
    </lineage>
</organism>
<evidence type="ECO:0000256" key="1">
    <source>
        <dbReference type="SAM" id="SignalP"/>
    </source>
</evidence>
<name>A0A1N6CMB6_9SPHN</name>
<dbReference type="Pfam" id="PF14534">
    <property type="entry name" value="DUF4440"/>
    <property type="match status" value="1"/>
</dbReference>
<dbReference type="Proteomes" id="UP000185192">
    <property type="component" value="Unassembled WGS sequence"/>
</dbReference>
<dbReference type="EMBL" id="FSQW01000001">
    <property type="protein sequence ID" value="SIN59748.1"/>
    <property type="molecule type" value="Genomic_DNA"/>
</dbReference>
<accession>A0A1N6CMB6</accession>
<reference evidence="4" key="1">
    <citation type="submission" date="2016-11" db="EMBL/GenBank/DDBJ databases">
        <authorList>
            <person name="Varghese N."/>
            <person name="Submissions S."/>
        </authorList>
    </citation>
    <scope>NUCLEOTIDE SEQUENCE [LARGE SCALE GENOMIC DNA]</scope>
    <source>
        <strain evidence="4">DSM 22363</strain>
    </source>
</reference>
<dbReference type="GO" id="GO:0016853">
    <property type="term" value="F:isomerase activity"/>
    <property type="evidence" value="ECO:0007669"/>
    <property type="project" value="UniProtKB-KW"/>
</dbReference>
<evidence type="ECO:0000313" key="4">
    <source>
        <dbReference type="Proteomes" id="UP000185192"/>
    </source>
</evidence>
<dbReference type="AlphaFoldDB" id="A0A1N6CMB6"/>
<keyword evidence="4" id="KW-1185">Reference proteome</keyword>
<dbReference type="Gene3D" id="3.10.450.50">
    <property type="match status" value="1"/>
</dbReference>
<dbReference type="InterPro" id="IPR032710">
    <property type="entry name" value="NTF2-like_dom_sf"/>
</dbReference>
<proteinExistence type="predicted"/>
<dbReference type="STRING" id="1123272.SAMN02745824_0284"/>
<keyword evidence="3" id="KW-0413">Isomerase</keyword>
<evidence type="ECO:0000313" key="3">
    <source>
        <dbReference type="EMBL" id="SIN59748.1"/>
    </source>
</evidence>
<dbReference type="OrthoDB" id="1633822at2"/>
<feature type="chain" id="PRO_5012297353" evidence="1">
    <location>
        <begin position="24"/>
        <end position="168"/>
    </location>
</feature>
<dbReference type="SUPFAM" id="SSF54427">
    <property type="entry name" value="NTF2-like"/>
    <property type="match status" value="1"/>
</dbReference>
<protein>
    <submittedName>
        <fullName evidence="3">Ketosteroid isomerase homolog</fullName>
    </submittedName>
</protein>
<keyword evidence="1" id="KW-0732">Signal</keyword>